<dbReference type="Proteomes" id="UP000183635">
    <property type="component" value="Unassembled WGS sequence"/>
</dbReference>
<evidence type="ECO:0000313" key="3">
    <source>
        <dbReference type="EMBL" id="SFH42444.1"/>
    </source>
</evidence>
<protein>
    <submittedName>
        <fullName evidence="3">FecR family protein</fullName>
    </submittedName>
</protein>
<reference evidence="3 4" key="1">
    <citation type="submission" date="2016-10" db="EMBL/GenBank/DDBJ databases">
        <authorList>
            <person name="de Groot N.N."/>
        </authorList>
    </citation>
    <scope>NUCLEOTIDE SEQUENCE [LARGE SCALE GENOMIC DNA]</scope>
    <source>
        <strain evidence="3 4">DSM 8537</strain>
    </source>
</reference>
<feature type="domain" description="FecR protein" evidence="1">
    <location>
        <begin position="108"/>
        <end position="203"/>
    </location>
</feature>
<dbReference type="EMBL" id="FOPU01000011">
    <property type="protein sequence ID" value="SFH42444.1"/>
    <property type="molecule type" value="Genomic_DNA"/>
</dbReference>
<dbReference type="AlphaFoldDB" id="A0A1I2ZXA4"/>
<dbReference type="STRING" id="34004.SAMN04488021_11150"/>
<dbReference type="Pfam" id="PF16220">
    <property type="entry name" value="DUF4880"/>
    <property type="match status" value="1"/>
</dbReference>
<gene>
    <name evidence="3" type="ORF">SAMN04488021_11150</name>
</gene>
<name>A0A1I2ZXA4_9RHOB</name>
<dbReference type="InterPro" id="IPR006860">
    <property type="entry name" value="FecR"/>
</dbReference>
<keyword evidence="4" id="KW-1185">Reference proteome</keyword>
<sequence length="316" mass="34622">MPQPPADLLEEAADWALAIRYGAEAEIDRAAFERWLARGPQHVEAWERAQAVFQTFGRLPRGLGRQVLHGMDRQADRRRALGLLAGLALAPAAGAAAWQQPWRKWRADVATAVGERRTLALPDRSELVLNTDSAADIAFTPDERRIRLLSGEIMVTTRPDPAPVPRPLLVATAVGEVRALGTRFSVRQLDDQIRVSVFRHAVEIRPLNAPPQRLAAGEQADFGAEGIRHAAPVDDSAATWERGMLLAQDMRLGDVVAELARHRHGVLRCDPEAAGILVSGAISLTDTDAGLDLLARTLPVRVQRRTPWWVVVAPRG</sequence>
<dbReference type="Gene3D" id="2.60.120.1440">
    <property type="match status" value="1"/>
</dbReference>
<dbReference type="InterPro" id="IPR012373">
    <property type="entry name" value="Ferrdict_sens_TM"/>
</dbReference>
<dbReference type="PIRSF" id="PIRSF018266">
    <property type="entry name" value="FecR"/>
    <property type="match status" value="1"/>
</dbReference>
<accession>A0A1I2ZXA4</accession>
<dbReference type="Pfam" id="PF04773">
    <property type="entry name" value="FecR"/>
    <property type="match status" value="1"/>
</dbReference>
<evidence type="ECO:0000259" key="1">
    <source>
        <dbReference type="Pfam" id="PF04773"/>
    </source>
</evidence>
<evidence type="ECO:0000259" key="2">
    <source>
        <dbReference type="Pfam" id="PF16220"/>
    </source>
</evidence>
<dbReference type="GO" id="GO:0016989">
    <property type="term" value="F:sigma factor antagonist activity"/>
    <property type="evidence" value="ECO:0007669"/>
    <property type="project" value="TreeGrafter"/>
</dbReference>
<feature type="domain" description="FecR N-terminal" evidence="2">
    <location>
        <begin position="10"/>
        <end position="52"/>
    </location>
</feature>
<dbReference type="InterPro" id="IPR032623">
    <property type="entry name" value="FecR_N"/>
</dbReference>
<proteinExistence type="predicted"/>
<evidence type="ECO:0000313" key="4">
    <source>
        <dbReference type="Proteomes" id="UP000183635"/>
    </source>
</evidence>
<dbReference type="RefSeq" id="WP_170848915.1">
    <property type="nucleotide sequence ID" value="NZ_CBCRYP010000022.1"/>
</dbReference>
<organism evidence="3 4">
    <name type="scientific">Paracoccus aminovorans</name>
    <dbReference type="NCBI Taxonomy" id="34004"/>
    <lineage>
        <taxon>Bacteria</taxon>
        <taxon>Pseudomonadati</taxon>
        <taxon>Pseudomonadota</taxon>
        <taxon>Alphaproteobacteria</taxon>
        <taxon>Rhodobacterales</taxon>
        <taxon>Paracoccaceae</taxon>
        <taxon>Paracoccus</taxon>
    </lineage>
</organism>
<dbReference type="PANTHER" id="PTHR30273">
    <property type="entry name" value="PERIPLASMIC SIGNAL SENSOR AND SIGMA FACTOR ACTIVATOR FECR-RELATED"/>
    <property type="match status" value="1"/>
</dbReference>
<dbReference type="PANTHER" id="PTHR30273:SF2">
    <property type="entry name" value="PROTEIN FECR"/>
    <property type="match status" value="1"/>
</dbReference>